<dbReference type="Gramene" id="KCW85889">
    <property type="protein sequence ID" value="KCW85889"/>
    <property type="gene ID" value="EUGRSUZ_B02609"/>
</dbReference>
<name>A0A059D5Y7_EUCGR</name>
<sequence>MSPDGTTVFTARSPIHNSTNPPAGVPQSRPSAAYSNNGIVYLTGAQGIINNQPMYLRPNGVGAPMAAVVPQGANHGMTGGLTGTAIGGVFAGIGESVGQEICHGVTDMWRGGGHGSVGQGSMGLDGTETMNAYVGDYF</sequence>
<proteinExistence type="predicted"/>
<dbReference type="AlphaFoldDB" id="A0A059D5Y7"/>
<dbReference type="EMBL" id="KK198754">
    <property type="protein sequence ID" value="KCW85889.1"/>
    <property type="molecule type" value="Genomic_DNA"/>
</dbReference>
<organism evidence="2">
    <name type="scientific">Eucalyptus grandis</name>
    <name type="common">Flooded gum</name>
    <dbReference type="NCBI Taxonomy" id="71139"/>
    <lineage>
        <taxon>Eukaryota</taxon>
        <taxon>Viridiplantae</taxon>
        <taxon>Streptophyta</taxon>
        <taxon>Embryophyta</taxon>
        <taxon>Tracheophyta</taxon>
        <taxon>Spermatophyta</taxon>
        <taxon>Magnoliopsida</taxon>
        <taxon>eudicotyledons</taxon>
        <taxon>Gunneridae</taxon>
        <taxon>Pentapetalae</taxon>
        <taxon>rosids</taxon>
        <taxon>malvids</taxon>
        <taxon>Myrtales</taxon>
        <taxon>Myrtaceae</taxon>
        <taxon>Myrtoideae</taxon>
        <taxon>Eucalypteae</taxon>
        <taxon>Eucalyptus</taxon>
    </lineage>
</organism>
<reference evidence="2" key="1">
    <citation type="submission" date="2013-07" db="EMBL/GenBank/DDBJ databases">
        <title>The genome of Eucalyptus grandis.</title>
        <authorList>
            <person name="Schmutz J."/>
            <person name="Hayes R."/>
            <person name="Myburg A."/>
            <person name="Tuskan G."/>
            <person name="Grattapaglia D."/>
            <person name="Rokhsar D.S."/>
        </authorList>
    </citation>
    <scope>NUCLEOTIDE SEQUENCE</scope>
    <source>
        <tissue evidence="2">Leaf extractions</tissue>
    </source>
</reference>
<protein>
    <submittedName>
        <fullName evidence="2">Uncharacterized protein</fullName>
    </submittedName>
</protein>
<evidence type="ECO:0000313" key="2">
    <source>
        <dbReference type="EMBL" id="KCW85889.1"/>
    </source>
</evidence>
<gene>
    <name evidence="2" type="ORF">EUGRSUZ_B02609</name>
</gene>
<dbReference type="InParanoid" id="A0A059D5Y7"/>
<feature type="region of interest" description="Disordered" evidence="1">
    <location>
        <begin position="1"/>
        <end position="30"/>
    </location>
</feature>
<feature type="compositionally biased region" description="Polar residues" evidence="1">
    <location>
        <begin position="1"/>
        <end position="21"/>
    </location>
</feature>
<evidence type="ECO:0000256" key="1">
    <source>
        <dbReference type="SAM" id="MobiDB-lite"/>
    </source>
</evidence>
<accession>A0A059D5Y7</accession>